<feature type="binding site" evidence="7">
    <location>
        <position position="169"/>
    </location>
    <ligand>
        <name>a divalent metal cation</name>
        <dbReference type="ChEBI" id="CHEBI:60240"/>
        <note>ligand shared between dimeric partners</note>
    </ligand>
</feature>
<feature type="binding site" evidence="7">
    <location>
        <position position="295"/>
    </location>
    <ligand>
        <name>substrate</name>
    </ligand>
</feature>
<dbReference type="GO" id="GO:0050570">
    <property type="term" value="F:4-hydroxythreonine-4-phosphate dehydrogenase activity"/>
    <property type="evidence" value="ECO:0007669"/>
    <property type="project" value="UniProtKB-UniRule"/>
</dbReference>
<sequence>MSANPLPLAVSLGDPAGIGPELIARIWQDRRDLLEHQTPFFVVGGASVLDEILGTQATAIIGDPAEATAVFGDHLPVLSEETSDYRPGQPDDEGAALALHSLADATRHALLGTASAVVTAPVAKAQLARVGFEYPGQTEFLADVCGLNADDAVMMLAGPSLRAVPLTVHVALADVAALLTTELIQHKARITAAALRRDFGIANPRIAITGLNPHASEDGKFGSEEREIIAPAIEALRDEGLDVTGPHPADAVFSPRAREGYDAALCMYHDQALIPVKALDFDQGVNVTLGLPIIRTSPDHGTAFDIAGKDIADPGAMIAAIKMASECAARRADA</sequence>
<feature type="binding site" evidence="7">
    <location>
        <position position="277"/>
    </location>
    <ligand>
        <name>substrate</name>
    </ligand>
</feature>
<dbReference type="Pfam" id="PF04166">
    <property type="entry name" value="PdxA"/>
    <property type="match status" value="1"/>
</dbReference>
<dbReference type="Proteomes" id="UP000460290">
    <property type="component" value="Unassembled WGS sequence"/>
</dbReference>
<comment type="miscellaneous">
    <text evidence="7">The active site is located at the dimer interface.</text>
</comment>
<feature type="binding site" evidence="7">
    <location>
        <position position="214"/>
    </location>
    <ligand>
        <name>a divalent metal cation</name>
        <dbReference type="ChEBI" id="CHEBI:60240"/>
        <note>ligand shared between dimeric partners</note>
    </ligand>
</feature>
<keyword evidence="9" id="KW-1185">Reference proteome</keyword>
<dbReference type="EMBL" id="WTYZ01000001">
    <property type="protein sequence ID" value="MXO84123.1"/>
    <property type="molecule type" value="Genomic_DNA"/>
</dbReference>
<dbReference type="NCBIfam" id="NF003699">
    <property type="entry name" value="PRK05312.1"/>
    <property type="match status" value="1"/>
</dbReference>
<evidence type="ECO:0000256" key="2">
    <source>
        <dbReference type="ARBA" id="ARBA00022723"/>
    </source>
</evidence>
<dbReference type="GO" id="GO:0008615">
    <property type="term" value="P:pyridoxine biosynthetic process"/>
    <property type="evidence" value="ECO:0007669"/>
    <property type="project" value="UniProtKB-UniRule"/>
</dbReference>
<evidence type="ECO:0000313" key="9">
    <source>
        <dbReference type="Proteomes" id="UP000460290"/>
    </source>
</evidence>
<name>A0A844ZAM1_9SPHN</name>
<reference evidence="8 9" key="1">
    <citation type="submission" date="2019-12" db="EMBL/GenBank/DDBJ databases">
        <title>Genomic-based taxomic classification of the family Erythrobacteraceae.</title>
        <authorList>
            <person name="Xu L."/>
        </authorList>
    </citation>
    <scope>NUCLEOTIDE SEQUENCE [LARGE SCALE GENOMIC DNA]</scope>
    <source>
        <strain evidence="8 9">KCTC 42006</strain>
    </source>
</reference>
<dbReference type="GO" id="GO:0042823">
    <property type="term" value="P:pyridoxal phosphate biosynthetic process"/>
    <property type="evidence" value="ECO:0007669"/>
    <property type="project" value="UniProtKB-UniRule"/>
</dbReference>
<dbReference type="RefSeq" id="WP_160614399.1">
    <property type="nucleotide sequence ID" value="NZ_JAUFQM010000001.1"/>
</dbReference>
<dbReference type="PANTHER" id="PTHR30004">
    <property type="entry name" value="4-HYDROXYTHREONINE-4-PHOSPHATE DEHYDROGENASE"/>
    <property type="match status" value="1"/>
</dbReference>
<dbReference type="GO" id="GO:0051287">
    <property type="term" value="F:NAD binding"/>
    <property type="evidence" value="ECO:0007669"/>
    <property type="project" value="InterPro"/>
</dbReference>
<keyword evidence="7" id="KW-0862">Zinc</keyword>
<comment type="catalytic activity">
    <reaction evidence="7">
        <text>4-(phosphooxy)-L-threonine + NAD(+) = 3-amino-2-oxopropyl phosphate + CO2 + NADH</text>
        <dbReference type="Rhea" id="RHEA:32275"/>
        <dbReference type="ChEBI" id="CHEBI:16526"/>
        <dbReference type="ChEBI" id="CHEBI:57279"/>
        <dbReference type="ChEBI" id="CHEBI:57540"/>
        <dbReference type="ChEBI" id="CHEBI:57945"/>
        <dbReference type="ChEBI" id="CHEBI:58452"/>
        <dbReference type="EC" id="1.1.1.262"/>
    </reaction>
</comment>
<dbReference type="InterPro" id="IPR005255">
    <property type="entry name" value="PdxA_fam"/>
</dbReference>
<dbReference type="InterPro" id="IPR037510">
    <property type="entry name" value="PdxA"/>
</dbReference>
<gene>
    <name evidence="7 8" type="primary">pdxA</name>
    <name evidence="8" type="ORF">GRI35_12165</name>
</gene>
<comment type="pathway">
    <text evidence="7">Cofactor biosynthesis; pyridoxine 5'-phosphate biosynthesis; pyridoxine 5'-phosphate from D-erythrose 4-phosphate: step 4/5.</text>
</comment>
<dbReference type="AlphaFoldDB" id="A0A844ZAM1"/>
<comment type="subcellular location">
    <subcellularLocation>
        <location evidence="7">Cytoplasm</location>
    </subcellularLocation>
</comment>
<keyword evidence="3 7" id="KW-0521">NADP</keyword>
<comment type="caution">
    <text evidence="7">Lacks conserved residue(s) required for the propagation of feature annotation.</text>
</comment>
<keyword evidence="1 7" id="KW-0963">Cytoplasm</keyword>
<evidence type="ECO:0000256" key="5">
    <source>
        <dbReference type="ARBA" id="ARBA00023027"/>
    </source>
</evidence>
<evidence type="ECO:0000256" key="3">
    <source>
        <dbReference type="ARBA" id="ARBA00022857"/>
    </source>
</evidence>
<dbReference type="GO" id="GO:0050897">
    <property type="term" value="F:cobalt ion binding"/>
    <property type="evidence" value="ECO:0007669"/>
    <property type="project" value="UniProtKB-UniRule"/>
</dbReference>
<dbReference type="OrthoDB" id="9801783at2"/>
<evidence type="ECO:0000256" key="1">
    <source>
        <dbReference type="ARBA" id="ARBA00022490"/>
    </source>
</evidence>
<keyword evidence="7" id="KW-0170">Cobalt</keyword>
<feature type="binding site" evidence="7">
    <location>
        <position position="286"/>
    </location>
    <ligand>
        <name>substrate</name>
    </ligand>
</feature>
<evidence type="ECO:0000313" key="8">
    <source>
        <dbReference type="EMBL" id="MXO84123.1"/>
    </source>
</evidence>
<feature type="binding site" evidence="7">
    <location>
        <position position="269"/>
    </location>
    <ligand>
        <name>a divalent metal cation</name>
        <dbReference type="ChEBI" id="CHEBI:60240"/>
        <note>ligand shared between dimeric partners</note>
    </ligand>
</feature>
<proteinExistence type="inferred from homology"/>
<dbReference type="GO" id="GO:0008270">
    <property type="term" value="F:zinc ion binding"/>
    <property type="evidence" value="ECO:0007669"/>
    <property type="project" value="UniProtKB-UniRule"/>
</dbReference>
<dbReference type="EC" id="1.1.1.262" evidence="7"/>
<accession>A0A844ZAM1</accession>
<dbReference type="HAMAP" id="MF_00536">
    <property type="entry name" value="PdxA"/>
    <property type="match status" value="1"/>
</dbReference>
<keyword evidence="5 7" id="KW-0520">NAD</keyword>
<dbReference type="GO" id="GO:0000287">
    <property type="term" value="F:magnesium ion binding"/>
    <property type="evidence" value="ECO:0007669"/>
    <property type="project" value="UniProtKB-UniRule"/>
</dbReference>
<organism evidence="8 9">
    <name type="scientific">Pontixanthobacter aestiaquae</name>
    <dbReference type="NCBI Taxonomy" id="1509367"/>
    <lineage>
        <taxon>Bacteria</taxon>
        <taxon>Pseudomonadati</taxon>
        <taxon>Pseudomonadota</taxon>
        <taxon>Alphaproteobacteria</taxon>
        <taxon>Sphingomonadales</taxon>
        <taxon>Erythrobacteraceae</taxon>
        <taxon>Pontixanthobacter</taxon>
    </lineage>
</organism>
<comment type="cofactor">
    <cofactor evidence="7">
        <name>Zn(2+)</name>
        <dbReference type="ChEBI" id="CHEBI:29105"/>
    </cofactor>
    <cofactor evidence="7">
        <name>Mg(2+)</name>
        <dbReference type="ChEBI" id="CHEBI:18420"/>
    </cofactor>
    <cofactor evidence="7">
        <name>Co(2+)</name>
        <dbReference type="ChEBI" id="CHEBI:48828"/>
    </cofactor>
    <text evidence="7">Binds 1 divalent metal cation per subunit. Can use ions such as Zn(2+), Mg(2+) or Co(2+).</text>
</comment>
<protein>
    <recommendedName>
        <fullName evidence="7">4-hydroxythreonine-4-phosphate dehydrogenase</fullName>
        <ecNumber evidence="7">1.1.1.262</ecNumber>
    </recommendedName>
    <alternativeName>
        <fullName evidence="7">4-(phosphohydroxy)-L-threonine dehydrogenase</fullName>
    </alternativeName>
</protein>
<comment type="caution">
    <text evidence="8">The sequence shown here is derived from an EMBL/GenBank/DDBJ whole genome shotgun (WGS) entry which is preliminary data.</text>
</comment>
<comment type="function">
    <text evidence="7">Catalyzes the NAD(P)-dependent oxidation of 4-(phosphooxy)-L-threonine (HTP) into 2-amino-3-oxo-4-(phosphooxy)butyric acid which spontaneously decarboxylates to form 3-amino-2-oxopropyl phosphate (AHAP).</text>
</comment>
<keyword evidence="2 7" id="KW-0479">Metal-binding</keyword>
<keyword evidence="6 7" id="KW-0664">Pyridoxine biosynthesis</keyword>
<dbReference type="NCBIfam" id="TIGR00557">
    <property type="entry name" value="pdxA"/>
    <property type="match status" value="1"/>
</dbReference>
<dbReference type="Gene3D" id="3.40.718.10">
    <property type="entry name" value="Isopropylmalate Dehydrogenase"/>
    <property type="match status" value="1"/>
</dbReference>
<evidence type="ECO:0000256" key="6">
    <source>
        <dbReference type="ARBA" id="ARBA00023096"/>
    </source>
</evidence>
<comment type="similarity">
    <text evidence="7">Belongs to the PdxA family.</text>
</comment>
<keyword evidence="7" id="KW-0460">Magnesium</keyword>
<dbReference type="SUPFAM" id="SSF53659">
    <property type="entry name" value="Isocitrate/Isopropylmalate dehydrogenase-like"/>
    <property type="match status" value="1"/>
</dbReference>
<dbReference type="GO" id="GO:0005737">
    <property type="term" value="C:cytoplasm"/>
    <property type="evidence" value="ECO:0007669"/>
    <property type="project" value="UniProtKB-SubCell"/>
</dbReference>
<evidence type="ECO:0000256" key="4">
    <source>
        <dbReference type="ARBA" id="ARBA00023002"/>
    </source>
</evidence>
<dbReference type="UniPathway" id="UPA00244">
    <property type="reaction ID" value="UER00312"/>
</dbReference>
<keyword evidence="4 7" id="KW-0560">Oxidoreductase</keyword>
<comment type="subunit">
    <text evidence="7">Homodimer.</text>
</comment>
<dbReference type="PANTHER" id="PTHR30004:SF6">
    <property type="entry name" value="D-THREONATE 4-PHOSPHATE DEHYDROGENASE"/>
    <property type="match status" value="1"/>
</dbReference>
<evidence type="ECO:0000256" key="7">
    <source>
        <dbReference type="HAMAP-Rule" id="MF_00536"/>
    </source>
</evidence>
<feature type="binding site" evidence="7">
    <location>
        <position position="138"/>
    </location>
    <ligand>
        <name>substrate</name>
    </ligand>
</feature>